<keyword evidence="3" id="KW-0663">Pyridoxal phosphate</keyword>
<evidence type="ECO:0000313" key="10">
    <source>
        <dbReference type="Proteomes" id="UP001431572"/>
    </source>
</evidence>
<dbReference type="InterPro" id="IPR015421">
    <property type="entry name" value="PyrdxlP-dep_Trfase_major"/>
</dbReference>
<evidence type="ECO:0000256" key="2">
    <source>
        <dbReference type="ARBA" id="ARBA00010447"/>
    </source>
</evidence>
<accession>A0A8T7M615</accession>
<dbReference type="InterPro" id="IPR015424">
    <property type="entry name" value="PyrdxlP-dep_Trfase"/>
</dbReference>
<gene>
    <name evidence="7" type="ORF">HXX08_16860</name>
    <name evidence="8" type="ORF">OZ401_003054</name>
</gene>
<proteinExistence type="inferred from homology"/>
<dbReference type="PANTHER" id="PTHR43586:SF8">
    <property type="entry name" value="CYSTEINE DESULFURASE 1, CHLOROPLASTIC"/>
    <property type="match status" value="1"/>
</dbReference>
<feature type="domain" description="Aminotransferase class V" evidence="6">
    <location>
        <begin position="35"/>
        <end position="376"/>
    </location>
</feature>
<dbReference type="Gene3D" id="3.40.640.10">
    <property type="entry name" value="Type I PLP-dependent aspartate aminotransferase-like (Major domain)"/>
    <property type="match status" value="1"/>
</dbReference>
<dbReference type="Proteomes" id="UP001431572">
    <property type="component" value="Chromosome 2"/>
</dbReference>
<dbReference type="Gene3D" id="3.90.1150.10">
    <property type="entry name" value="Aspartate Aminotransferase, domain 1"/>
    <property type="match status" value="1"/>
</dbReference>
<sequence length="392" mass="43063">MDAEKIEQIRANFPAVLAKAYLNTGTNGPFPECGHKATLEYAQKQYESGRIGFESFTEMFREFTLATKAVATLLGCDSEEIVLTHNTTEGMNIALMGMDWSKGDEIITATTEHPGGLYPAYLLKQRYGVKIRQTSIGKPGVNPITELKRVLNSRTKAVVLSHVSWSSGMVLPIREIADLVHQTDALLICDAAQSCGMVPSNVYELGVDAYAISGQKWLCGPDGTGALFIRKNLIGSLAQTFVGYFGIKASDYSGNFVPNDGAKRYMAATLYPPSVKAWRVTLEWLEQEVGWDWIYKRIAELGQYCYEQISELPGVSMYTPKESMAGLVHFSFEQITAPDLSTKLAEKGIQVRPTPDPVLVRASTGFYNSVEDIDRLVKGIAEVIAETATAKA</sequence>
<evidence type="ECO:0000256" key="3">
    <source>
        <dbReference type="ARBA" id="ARBA00022898"/>
    </source>
</evidence>
<dbReference type="PANTHER" id="PTHR43586">
    <property type="entry name" value="CYSTEINE DESULFURASE"/>
    <property type="match status" value="1"/>
</dbReference>
<comment type="cofactor">
    <cofactor evidence="1 5">
        <name>pyridoxal 5'-phosphate</name>
        <dbReference type="ChEBI" id="CHEBI:597326"/>
    </cofactor>
</comment>
<dbReference type="Proteomes" id="UP000521676">
    <property type="component" value="Unassembled WGS sequence"/>
</dbReference>
<name>A0A8T7M615_9CHLR</name>
<dbReference type="AlphaFoldDB" id="A0A8T7M615"/>
<keyword evidence="7" id="KW-0032">Aminotransferase</keyword>
<keyword evidence="10" id="KW-1185">Reference proteome</keyword>
<comment type="catalytic activity">
    <reaction evidence="4">
        <text>(sulfur carrier)-H + L-cysteine = (sulfur carrier)-SH + L-alanine</text>
        <dbReference type="Rhea" id="RHEA:43892"/>
        <dbReference type="Rhea" id="RHEA-COMP:14737"/>
        <dbReference type="Rhea" id="RHEA-COMP:14739"/>
        <dbReference type="ChEBI" id="CHEBI:29917"/>
        <dbReference type="ChEBI" id="CHEBI:35235"/>
        <dbReference type="ChEBI" id="CHEBI:57972"/>
        <dbReference type="ChEBI" id="CHEBI:64428"/>
        <dbReference type="EC" id="2.8.1.7"/>
    </reaction>
</comment>
<dbReference type="GO" id="GO:0031071">
    <property type="term" value="F:cysteine desulfurase activity"/>
    <property type="evidence" value="ECO:0007669"/>
    <property type="project" value="UniProtKB-EC"/>
</dbReference>
<evidence type="ECO:0000313" key="7">
    <source>
        <dbReference type="EMBL" id="NWJ47531.1"/>
    </source>
</evidence>
<reference evidence="7 9" key="1">
    <citation type="submission" date="2020-06" db="EMBL/GenBank/DDBJ databases">
        <title>Anoxygenic phototrophic Chloroflexota member uses a Type I reaction center.</title>
        <authorList>
            <person name="Tsuji J.M."/>
            <person name="Shaw N.A."/>
            <person name="Nagashima S."/>
            <person name="Venkiteswaran J."/>
            <person name="Schiff S.L."/>
            <person name="Hanada S."/>
            <person name="Tank M."/>
            <person name="Neufeld J.D."/>
        </authorList>
    </citation>
    <scope>NUCLEOTIDE SEQUENCE [LARGE SCALE GENOMIC DNA]</scope>
    <source>
        <strain evidence="7">L227-S17</strain>
    </source>
</reference>
<dbReference type="InterPro" id="IPR020578">
    <property type="entry name" value="Aminotrans_V_PyrdxlP_BS"/>
</dbReference>
<evidence type="ECO:0000256" key="4">
    <source>
        <dbReference type="ARBA" id="ARBA00050776"/>
    </source>
</evidence>
<dbReference type="RefSeq" id="WP_341471326.1">
    <property type="nucleotide sequence ID" value="NZ_CP128400.1"/>
</dbReference>
<keyword evidence="7" id="KW-0808">Transferase</keyword>
<comment type="similarity">
    <text evidence="2">Belongs to the class-V pyridoxal-phosphate-dependent aminotransferase family. Csd subfamily.</text>
</comment>
<evidence type="ECO:0000313" key="8">
    <source>
        <dbReference type="EMBL" id="WJW69442.1"/>
    </source>
</evidence>
<reference evidence="8" key="2">
    <citation type="journal article" date="2024" name="Nature">
        <title>Anoxygenic phototroph of the Chloroflexota uses a type I reaction centre.</title>
        <authorList>
            <person name="Tsuji J.M."/>
            <person name="Shaw N.A."/>
            <person name="Nagashima S."/>
            <person name="Venkiteswaran J.J."/>
            <person name="Schiff S.L."/>
            <person name="Watanabe T."/>
            <person name="Fukui M."/>
            <person name="Hanada S."/>
            <person name="Tank M."/>
            <person name="Neufeld J.D."/>
        </authorList>
    </citation>
    <scope>NUCLEOTIDE SEQUENCE</scope>
    <source>
        <strain evidence="8">L227-S17</strain>
    </source>
</reference>
<evidence type="ECO:0000256" key="5">
    <source>
        <dbReference type="RuleBase" id="RU004504"/>
    </source>
</evidence>
<protein>
    <submittedName>
        <fullName evidence="7">Aminotransferase class V-fold PLP-dependent enzyme</fullName>
    </submittedName>
</protein>
<evidence type="ECO:0000313" key="9">
    <source>
        <dbReference type="Proteomes" id="UP000521676"/>
    </source>
</evidence>
<evidence type="ECO:0000256" key="1">
    <source>
        <dbReference type="ARBA" id="ARBA00001933"/>
    </source>
</evidence>
<organism evidence="7 9">
    <name type="scientific">Candidatus Chlorohelix allophototropha</name>
    <dbReference type="NCBI Taxonomy" id="3003348"/>
    <lineage>
        <taxon>Bacteria</taxon>
        <taxon>Bacillati</taxon>
        <taxon>Chloroflexota</taxon>
        <taxon>Chloroflexia</taxon>
        <taxon>Candidatus Chloroheliales</taxon>
        <taxon>Candidatus Chloroheliaceae</taxon>
        <taxon>Candidatus Chlorohelix</taxon>
    </lineage>
</organism>
<dbReference type="EMBL" id="JACATZ010000003">
    <property type="protein sequence ID" value="NWJ47531.1"/>
    <property type="molecule type" value="Genomic_DNA"/>
</dbReference>
<dbReference type="SUPFAM" id="SSF53383">
    <property type="entry name" value="PLP-dependent transferases"/>
    <property type="match status" value="1"/>
</dbReference>
<dbReference type="InterPro" id="IPR000192">
    <property type="entry name" value="Aminotrans_V_dom"/>
</dbReference>
<dbReference type="InterPro" id="IPR015422">
    <property type="entry name" value="PyrdxlP-dep_Trfase_small"/>
</dbReference>
<dbReference type="Pfam" id="PF00266">
    <property type="entry name" value="Aminotran_5"/>
    <property type="match status" value="1"/>
</dbReference>
<dbReference type="PROSITE" id="PS00595">
    <property type="entry name" value="AA_TRANSFER_CLASS_5"/>
    <property type="match status" value="1"/>
</dbReference>
<evidence type="ECO:0000259" key="6">
    <source>
        <dbReference type="Pfam" id="PF00266"/>
    </source>
</evidence>
<dbReference type="EMBL" id="CP128400">
    <property type="protein sequence ID" value="WJW69442.1"/>
    <property type="molecule type" value="Genomic_DNA"/>
</dbReference>
<dbReference type="GO" id="GO:0008483">
    <property type="term" value="F:transaminase activity"/>
    <property type="evidence" value="ECO:0007669"/>
    <property type="project" value="UniProtKB-KW"/>
</dbReference>